<keyword evidence="3" id="KW-1185">Reference proteome</keyword>
<dbReference type="KEGG" id="malv:MALV_35260"/>
<evidence type="ECO:0000313" key="3">
    <source>
        <dbReference type="Proteomes" id="UP000466906"/>
    </source>
</evidence>
<evidence type="ECO:0000256" key="1">
    <source>
        <dbReference type="SAM" id="MobiDB-lite"/>
    </source>
</evidence>
<protein>
    <submittedName>
        <fullName evidence="2">Uncharacterized protein</fullName>
    </submittedName>
</protein>
<sequence length="106" mass="11222">MFGSWLATENELVNGPPSKAMSSTNRKNPVMREIRVAKAIPHDRDTTAASDNSARPARRIGPVACGILGGPGGRTAGWSGEAIRAGPDSSPEPAGKRGRQMHRCCR</sequence>
<reference evidence="2 3" key="1">
    <citation type="journal article" date="2019" name="Emerg. Microbes Infect.">
        <title>Comprehensive subspecies identification of 175 nontuberculous mycobacteria species based on 7547 genomic profiles.</title>
        <authorList>
            <person name="Matsumoto Y."/>
            <person name="Kinjo T."/>
            <person name="Motooka D."/>
            <person name="Nabeya D."/>
            <person name="Jung N."/>
            <person name="Uechi K."/>
            <person name="Horii T."/>
            <person name="Iida T."/>
            <person name="Fujita J."/>
            <person name="Nakamura S."/>
        </authorList>
    </citation>
    <scope>NUCLEOTIDE SEQUENCE [LARGE SCALE GENOMIC DNA]</scope>
    <source>
        <strain evidence="2 3">JCM 12272</strain>
    </source>
</reference>
<dbReference type="AlphaFoldDB" id="A0A6N4UY59"/>
<feature type="compositionally biased region" description="Basic residues" evidence="1">
    <location>
        <begin position="96"/>
        <end position="106"/>
    </location>
</feature>
<feature type="region of interest" description="Disordered" evidence="1">
    <location>
        <begin position="76"/>
        <end position="106"/>
    </location>
</feature>
<organism evidence="2 3">
    <name type="scientific">Mycolicibacterium alvei</name>
    <dbReference type="NCBI Taxonomy" id="67081"/>
    <lineage>
        <taxon>Bacteria</taxon>
        <taxon>Bacillati</taxon>
        <taxon>Actinomycetota</taxon>
        <taxon>Actinomycetes</taxon>
        <taxon>Mycobacteriales</taxon>
        <taxon>Mycobacteriaceae</taxon>
        <taxon>Mycolicibacterium</taxon>
    </lineage>
</organism>
<dbReference type="Proteomes" id="UP000466906">
    <property type="component" value="Chromosome"/>
</dbReference>
<dbReference type="EMBL" id="AP022565">
    <property type="protein sequence ID" value="BBX28401.1"/>
    <property type="molecule type" value="Genomic_DNA"/>
</dbReference>
<accession>A0A6N4UY59</accession>
<name>A0A6N4UY59_9MYCO</name>
<gene>
    <name evidence="2" type="ORF">MALV_35260</name>
</gene>
<evidence type="ECO:0000313" key="2">
    <source>
        <dbReference type="EMBL" id="BBX28401.1"/>
    </source>
</evidence>
<proteinExistence type="predicted"/>
<feature type="region of interest" description="Disordered" evidence="1">
    <location>
        <begin position="1"/>
        <end position="30"/>
    </location>
</feature>